<feature type="compositionally biased region" description="Acidic residues" evidence="4">
    <location>
        <begin position="54"/>
        <end position="65"/>
    </location>
</feature>
<keyword evidence="6" id="KW-1185">Reference proteome</keyword>
<accession>A0A9P6SZC3</accession>
<dbReference type="SUPFAM" id="SSF53098">
    <property type="entry name" value="Ribonuclease H-like"/>
    <property type="match status" value="1"/>
</dbReference>
<evidence type="ECO:0000256" key="4">
    <source>
        <dbReference type="SAM" id="MobiDB-lite"/>
    </source>
</evidence>
<reference evidence="5" key="1">
    <citation type="journal article" date="2020" name="Fungal Divers.">
        <title>Resolving the Mortierellaceae phylogeny through synthesis of multi-gene phylogenetics and phylogenomics.</title>
        <authorList>
            <person name="Vandepol N."/>
            <person name="Liber J."/>
            <person name="Desiro A."/>
            <person name="Na H."/>
            <person name="Kennedy M."/>
            <person name="Barry K."/>
            <person name="Grigoriev I.V."/>
            <person name="Miller A.N."/>
            <person name="O'Donnell K."/>
            <person name="Stajich J.E."/>
            <person name="Bonito G."/>
        </authorList>
    </citation>
    <scope>NUCLEOTIDE SEQUENCE</scope>
    <source>
        <strain evidence="5">NRRL 2769</strain>
    </source>
</reference>
<dbReference type="GO" id="GO:0000175">
    <property type="term" value="F:3'-5'-RNA exonuclease activity"/>
    <property type="evidence" value="ECO:0007669"/>
    <property type="project" value="InterPro"/>
</dbReference>
<feature type="region of interest" description="Disordered" evidence="4">
    <location>
        <begin position="195"/>
        <end position="234"/>
    </location>
</feature>
<dbReference type="AlphaFoldDB" id="A0A9P6SZC3"/>
<dbReference type="PANTHER" id="PTHR23044">
    <property type="entry name" value="3'-5' EXONUCLEASE ERI1-RELATED"/>
    <property type="match status" value="1"/>
</dbReference>
<keyword evidence="2" id="KW-0378">Hydrolase</keyword>
<dbReference type="InterPro" id="IPR051274">
    <property type="entry name" value="3-5_Exoribonuclease"/>
</dbReference>
<feature type="compositionally biased region" description="Basic residues" evidence="4">
    <location>
        <begin position="205"/>
        <end position="220"/>
    </location>
</feature>
<dbReference type="GO" id="GO:0003676">
    <property type="term" value="F:nucleic acid binding"/>
    <property type="evidence" value="ECO:0007669"/>
    <property type="project" value="InterPro"/>
</dbReference>
<keyword evidence="1" id="KW-0540">Nuclease</keyword>
<evidence type="ECO:0000313" key="6">
    <source>
        <dbReference type="Proteomes" id="UP000703661"/>
    </source>
</evidence>
<organism evidence="5 6">
    <name type="scientific">Entomortierella chlamydospora</name>
    <dbReference type="NCBI Taxonomy" id="101097"/>
    <lineage>
        <taxon>Eukaryota</taxon>
        <taxon>Fungi</taxon>
        <taxon>Fungi incertae sedis</taxon>
        <taxon>Mucoromycota</taxon>
        <taxon>Mortierellomycotina</taxon>
        <taxon>Mortierellomycetes</taxon>
        <taxon>Mortierellales</taxon>
        <taxon>Mortierellaceae</taxon>
        <taxon>Entomortierella</taxon>
    </lineage>
</organism>
<dbReference type="CDD" id="cd06133">
    <property type="entry name" value="ERI-1_3'hExo_like"/>
    <property type="match status" value="1"/>
</dbReference>
<dbReference type="Gene3D" id="3.30.420.10">
    <property type="entry name" value="Ribonuclease H-like superfamily/Ribonuclease H"/>
    <property type="match status" value="2"/>
</dbReference>
<dbReference type="InterPro" id="IPR036397">
    <property type="entry name" value="RNaseH_sf"/>
</dbReference>
<feature type="compositionally biased region" description="Low complexity" evidence="4">
    <location>
        <begin position="405"/>
        <end position="419"/>
    </location>
</feature>
<name>A0A9P6SZC3_9FUNG</name>
<dbReference type="EMBL" id="JAAAID010000864">
    <property type="protein sequence ID" value="KAG0013315.1"/>
    <property type="molecule type" value="Genomic_DNA"/>
</dbReference>
<evidence type="ECO:0000256" key="3">
    <source>
        <dbReference type="ARBA" id="ARBA00022839"/>
    </source>
</evidence>
<evidence type="ECO:0000256" key="2">
    <source>
        <dbReference type="ARBA" id="ARBA00022801"/>
    </source>
</evidence>
<evidence type="ECO:0000256" key="1">
    <source>
        <dbReference type="ARBA" id="ARBA00022722"/>
    </source>
</evidence>
<dbReference type="PANTHER" id="PTHR23044:SF61">
    <property type="entry name" value="3'-5' EXORIBONUCLEASE 1-RELATED"/>
    <property type="match status" value="1"/>
</dbReference>
<protein>
    <submittedName>
        <fullName evidence="5">3'-5' exoribonuclease 1</fullName>
    </submittedName>
</protein>
<dbReference type="InterPro" id="IPR047201">
    <property type="entry name" value="ERI-1_3'hExo-like"/>
</dbReference>
<proteinExistence type="predicted"/>
<dbReference type="Proteomes" id="UP000703661">
    <property type="component" value="Unassembled WGS sequence"/>
</dbReference>
<dbReference type="InterPro" id="IPR012337">
    <property type="entry name" value="RNaseH-like_sf"/>
</dbReference>
<feature type="region of interest" description="Disordered" evidence="4">
    <location>
        <begin position="400"/>
        <end position="463"/>
    </location>
</feature>
<keyword evidence="3" id="KW-0269">Exonuclease</keyword>
<gene>
    <name evidence="5" type="primary">ERI1</name>
    <name evidence="5" type="ORF">BGZ80_011160</name>
</gene>
<feature type="compositionally biased region" description="Basic and acidic residues" evidence="4">
    <location>
        <begin position="66"/>
        <end position="85"/>
    </location>
</feature>
<sequence>MSTKDDIKAQLLLLKLDTRGNKSELKARLRKHLKKNPESVSILKAAKVGSNGLDADEGEDKDEDEDKGKAIAKEDSKGEPNEKHTQVKTGKKQAQAKNDSGKDEWMEDSSKKVLHRNSRYDYYLCFDVEATCEEGYSFEFPNEVIEFPVVLLDGSTFEIETVDAAPTFTEVLKLFEDFLRKHKIILEDSGSQSSNILSKNDNNKGKSKKNRSSKRNHSHFNSRDPNHHPQPSAAQNDFSYGATFRFVTDGPFDIRDFIGKQCLISEISRPSYFAQSYIDVRTLFRDYFELIQWQNLGGMLDFLGESFTGRQHSGICDARMVGLIAKRLALGFSKEEDDPVFGDANKRLVAPQWDDAKMRRMKGGCVLKANRTIEQTFVKMMSFKRLEMLESGQDASEDVNAEASTTINNDNTETATEAGAETKTEVISEAGAAETGAAVKTETSTEINAKADDETNGDADITPKLEITGKETIKGKKKLVH</sequence>
<comment type="caution">
    <text evidence="5">The sequence shown here is derived from an EMBL/GenBank/DDBJ whole genome shotgun (WGS) entry which is preliminary data.</text>
</comment>
<evidence type="ECO:0000313" key="5">
    <source>
        <dbReference type="EMBL" id="KAG0013315.1"/>
    </source>
</evidence>
<feature type="region of interest" description="Disordered" evidence="4">
    <location>
        <begin position="30"/>
        <end position="106"/>
    </location>
</feature>